<reference evidence="1" key="1">
    <citation type="submission" date="2021-05" db="EMBL/GenBank/DDBJ databases">
        <authorList>
            <person name="Khan N."/>
        </authorList>
    </citation>
    <scope>NUCLEOTIDE SEQUENCE</scope>
</reference>
<organism evidence="1 2">
    <name type="scientific">Fusarium equiseti</name>
    <name type="common">Fusarium scirpi</name>
    <dbReference type="NCBI Taxonomy" id="61235"/>
    <lineage>
        <taxon>Eukaryota</taxon>
        <taxon>Fungi</taxon>
        <taxon>Dikarya</taxon>
        <taxon>Ascomycota</taxon>
        <taxon>Pezizomycotina</taxon>
        <taxon>Sordariomycetes</taxon>
        <taxon>Hypocreomycetidae</taxon>
        <taxon>Hypocreales</taxon>
        <taxon>Nectriaceae</taxon>
        <taxon>Fusarium</taxon>
        <taxon>Fusarium incarnatum-equiseti species complex</taxon>
    </lineage>
</organism>
<accession>A0A8J2NEQ5</accession>
<gene>
    <name evidence="1" type="ORF">FEQUK3_LOCUS7773</name>
</gene>
<proteinExistence type="predicted"/>
<comment type="caution">
    <text evidence="1">The sequence shown here is derived from an EMBL/GenBank/DDBJ whole genome shotgun (WGS) entry which is preliminary data.</text>
</comment>
<dbReference type="EMBL" id="CAJSTJ010000145">
    <property type="protein sequence ID" value="CAG7562073.1"/>
    <property type="molecule type" value="Genomic_DNA"/>
</dbReference>
<evidence type="ECO:0000313" key="2">
    <source>
        <dbReference type="Proteomes" id="UP000693738"/>
    </source>
</evidence>
<sequence length="271" mass="28144">MQLYLASEEVTTTSAATSETATTVLESSTEILSDATTTVFTDITSATTVAVETTLTKSGAETSIAIDSTIVDTTTTADTTTAADTTTIADTTTVAETTTTAPGAIATTYSFRVIRGPIDGATPQSDGGTGSSIVFNPNFNGAHATTYAIESDTGRLQDAETGRYICAYYGKSHTPSDPAAVANCFYDGYNGDNLLYNYLTCDIAGGLLSCTASRGSCSSDENFREVCTIAPGVYDQFYYKFNPGGGDLWYIGSASDNPAGYTAINVAATKS</sequence>
<name>A0A8J2NEQ5_FUSEQ</name>
<evidence type="ECO:0000313" key="1">
    <source>
        <dbReference type="EMBL" id="CAG7562073.1"/>
    </source>
</evidence>
<dbReference type="Proteomes" id="UP000693738">
    <property type="component" value="Unassembled WGS sequence"/>
</dbReference>
<dbReference type="AlphaFoldDB" id="A0A8J2NEQ5"/>
<protein>
    <submittedName>
        <fullName evidence="1">Uncharacterized protein</fullName>
    </submittedName>
</protein>